<dbReference type="InterPro" id="IPR050571">
    <property type="entry name" value="Class-IV_PLP-Dep_Aminotrnsfr"/>
</dbReference>
<dbReference type="GO" id="GO:0008153">
    <property type="term" value="P:4-aminobenzoate biosynthetic process"/>
    <property type="evidence" value="ECO:0007669"/>
    <property type="project" value="UniProtKB-UniRule"/>
</dbReference>
<evidence type="ECO:0000256" key="2">
    <source>
        <dbReference type="ARBA" id="ARBA00009320"/>
    </source>
</evidence>
<comment type="pathway">
    <text evidence="7">Cofactor biosynthesis; tetrahydrofolate biosynthesis; 4-aminobenzoate from chorismate: step 2/2.</text>
</comment>
<dbReference type="RefSeq" id="WP_234240807.1">
    <property type="nucleotide sequence ID" value="NZ_JABFTS010000012.1"/>
</dbReference>
<dbReference type="InterPro" id="IPR043132">
    <property type="entry name" value="BCAT-like_C"/>
</dbReference>
<evidence type="ECO:0000313" key="11">
    <source>
        <dbReference type="EMBL" id="MCE8053599.1"/>
    </source>
</evidence>
<evidence type="ECO:0000256" key="3">
    <source>
        <dbReference type="ARBA" id="ARBA00011738"/>
    </source>
</evidence>
<name>A0AAW4YYP3_9GAMM</name>
<proteinExistence type="inferred from homology"/>
<dbReference type="PANTHER" id="PTHR42743">
    <property type="entry name" value="AMINO-ACID AMINOTRANSFERASE"/>
    <property type="match status" value="1"/>
</dbReference>
<organism evidence="11 12">
    <name type="scientific">Billgrantia desiderata</name>
    <dbReference type="NCBI Taxonomy" id="52021"/>
    <lineage>
        <taxon>Bacteria</taxon>
        <taxon>Pseudomonadati</taxon>
        <taxon>Pseudomonadota</taxon>
        <taxon>Gammaproteobacteria</taxon>
        <taxon>Oceanospirillales</taxon>
        <taxon>Halomonadaceae</taxon>
        <taxon>Billgrantia</taxon>
    </lineage>
</organism>
<keyword evidence="6 11" id="KW-0456">Lyase</keyword>
<dbReference type="InterPro" id="IPR017824">
    <property type="entry name" value="Aminodeoxychorismate_lyase_IV"/>
</dbReference>
<dbReference type="EMBL" id="JABFTS010000012">
    <property type="protein sequence ID" value="MCE8053599.1"/>
    <property type="molecule type" value="Genomic_DNA"/>
</dbReference>
<evidence type="ECO:0000256" key="5">
    <source>
        <dbReference type="ARBA" id="ARBA00022909"/>
    </source>
</evidence>
<comment type="catalytic activity">
    <reaction evidence="9">
        <text>4-amino-4-deoxychorismate = 4-aminobenzoate + pyruvate + H(+)</text>
        <dbReference type="Rhea" id="RHEA:16201"/>
        <dbReference type="ChEBI" id="CHEBI:15361"/>
        <dbReference type="ChEBI" id="CHEBI:15378"/>
        <dbReference type="ChEBI" id="CHEBI:17836"/>
        <dbReference type="ChEBI" id="CHEBI:58406"/>
        <dbReference type="EC" id="4.1.3.38"/>
    </reaction>
</comment>
<dbReference type="GO" id="GO:0046656">
    <property type="term" value="P:folic acid biosynthetic process"/>
    <property type="evidence" value="ECO:0007669"/>
    <property type="project" value="UniProtKB-KW"/>
</dbReference>
<reference evidence="11" key="1">
    <citation type="submission" date="2020-05" db="EMBL/GenBank/DDBJ databases">
        <authorList>
            <person name="Wang L."/>
            <person name="Shao Z."/>
        </authorList>
    </citation>
    <scope>NUCLEOTIDE SEQUENCE</scope>
    <source>
        <strain evidence="11">MCCC 1A05776</strain>
    </source>
</reference>
<sequence>MIWPQAEAWVPIDDRGLAYGDGVFETVLVRDEMPLLWPQHMQRLAEGCRRLGIPMPASGTLDMLPAQTGPGLKVLKLIVTRGGGGRGYQTPAAPEPRLLWQATDFAPQPRRWWDGVRVRHCRLQLGVQPLLAGIKHLNRLENVMARREWDDADVAEGLLCDSQGRLVEATSMNLFWLRLGRLETPQLNACGVAGTLRAALMQRLSIAEVSVGPQVLEDAEAVWLGNSVQGLWPVARLDDADGNPLQQWLLGDAHRGLQGEAHALLGYPTAPTR</sequence>
<evidence type="ECO:0000256" key="4">
    <source>
        <dbReference type="ARBA" id="ARBA00022898"/>
    </source>
</evidence>
<dbReference type="Pfam" id="PF01063">
    <property type="entry name" value="Aminotran_4"/>
    <property type="match status" value="1"/>
</dbReference>
<evidence type="ECO:0000256" key="6">
    <source>
        <dbReference type="ARBA" id="ARBA00023239"/>
    </source>
</evidence>
<dbReference type="InterPro" id="IPR001544">
    <property type="entry name" value="Aminotrans_IV"/>
</dbReference>
<comment type="cofactor">
    <cofactor evidence="1">
        <name>pyridoxal 5'-phosphate</name>
        <dbReference type="ChEBI" id="CHEBI:597326"/>
    </cofactor>
</comment>
<dbReference type="GO" id="GO:0030170">
    <property type="term" value="F:pyridoxal phosphate binding"/>
    <property type="evidence" value="ECO:0007669"/>
    <property type="project" value="InterPro"/>
</dbReference>
<evidence type="ECO:0000313" key="12">
    <source>
        <dbReference type="Proteomes" id="UP001320178"/>
    </source>
</evidence>
<dbReference type="Gene3D" id="3.20.10.10">
    <property type="entry name" value="D-amino Acid Aminotransferase, subunit A, domain 2"/>
    <property type="match status" value="1"/>
</dbReference>
<dbReference type="InterPro" id="IPR036038">
    <property type="entry name" value="Aminotransferase-like"/>
</dbReference>
<evidence type="ECO:0000256" key="10">
    <source>
        <dbReference type="NCBIfam" id="TIGR03461"/>
    </source>
</evidence>
<dbReference type="GO" id="GO:0008696">
    <property type="term" value="F:4-amino-4-deoxychorismate lyase activity"/>
    <property type="evidence" value="ECO:0007669"/>
    <property type="project" value="UniProtKB-UniRule"/>
</dbReference>
<dbReference type="Proteomes" id="UP001320178">
    <property type="component" value="Unassembled WGS sequence"/>
</dbReference>
<accession>A0AAW4YYP3</accession>
<keyword evidence="5" id="KW-0289">Folate biosynthesis</keyword>
<reference evidence="11" key="2">
    <citation type="journal article" date="2021" name="Front. Microbiol.">
        <title>Aerobic Denitrification and Heterotrophic Sulfur Oxidation in the Genus Halomonas Revealed by Six Novel Species Characterizations and Genome-Based Analysis.</title>
        <authorList>
            <person name="Wang L."/>
            <person name="Shao Z."/>
        </authorList>
    </citation>
    <scope>NUCLEOTIDE SEQUENCE</scope>
    <source>
        <strain evidence="11">MCCC 1A05776</strain>
    </source>
</reference>
<dbReference type="Gene3D" id="3.30.470.10">
    <property type="match status" value="1"/>
</dbReference>
<evidence type="ECO:0000256" key="7">
    <source>
        <dbReference type="ARBA" id="ARBA00035633"/>
    </source>
</evidence>
<protein>
    <recommendedName>
        <fullName evidence="8 10">Aminodeoxychorismate lyase</fullName>
        <ecNumber evidence="8 10">4.1.3.38</ecNumber>
    </recommendedName>
</protein>
<dbReference type="PANTHER" id="PTHR42743:SF2">
    <property type="entry name" value="AMINODEOXYCHORISMATE LYASE"/>
    <property type="match status" value="1"/>
</dbReference>
<gene>
    <name evidence="11" type="primary">pabC</name>
    <name evidence="11" type="ORF">HOP61_20085</name>
</gene>
<dbReference type="AlphaFoldDB" id="A0AAW4YYP3"/>
<comment type="subunit">
    <text evidence="3">Homodimer.</text>
</comment>
<evidence type="ECO:0000256" key="1">
    <source>
        <dbReference type="ARBA" id="ARBA00001933"/>
    </source>
</evidence>
<evidence type="ECO:0000256" key="8">
    <source>
        <dbReference type="ARBA" id="ARBA00035676"/>
    </source>
</evidence>
<dbReference type="EC" id="4.1.3.38" evidence="8 10"/>
<dbReference type="InterPro" id="IPR043131">
    <property type="entry name" value="BCAT-like_N"/>
</dbReference>
<comment type="similarity">
    <text evidence="2">Belongs to the class-IV pyridoxal-phosphate-dependent aminotransferase family.</text>
</comment>
<dbReference type="GO" id="GO:0005829">
    <property type="term" value="C:cytosol"/>
    <property type="evidence" value="ECO:0007669"/>
    <property type="project" value="TreeGrafter"/>
</dbReference>
<dbReference type="SUPFAM" id="SSF56752">
    <property type="entry name" value="D-aminoacid aminotransferase-like PLP-dependent enzymes"/>
    <property type="match status" value="1"/>
</dbReference>
<comment type="caution">
    <text evidence="11">The sequence shown here is derived from an EMBL/GenBank/DDBJ whole genome shotgun (WGS) entry which is preliminary data.</text>
</comment>
<evidence type="ECO:0000256" key="9">
    <source>
        <dbReference type="ARBA" id="ARBA00049529"/>
    </source>
</evidence>
<dbReference type="NCBIfam" id="TIGR03461">
    <property type="entry name" value="pabC_Proteo"/>
    <property type="match status" value="1"/>
</dbReference>
<keyword evidence="4" id="KW-0663">Pyridoxal phosphate</keyword>